<dbReference type="GO" id="GO:0033897">
    <property type="term" value="F:ribonuclease T2 activity"/>
    <property type="evidence" value="ECO:0007669"/>
    <property type="project" value="UniProtKB-EC"/>
</dbReference>
<keyword evidence="4" id="KW-0378">Hydrolase</keyword>
<dbReference type="Gene3D" id="3.90.730.10">
    <property type="entry name" value="Ribonuclease T2-like"/>
    <property type="match status" value="1"/>
</dbReference>
<evidence type="ECO:0000256" key="3">
    <source>
        <dbReference type="ARBA" id="ARBA00012571"/>
    </source>
</evidence>
<evidence type="ECO:0000256" key="6">
    <source>
        <dbReference type="ARBA" id="ARBA00025494"/>
    </source>
</evidence>
<dbReference type="CDD" id="cd01061">
    <property type="entry name" value="RNase_T2_euk"/>
    <property type="match status" value="1"/>
</dbReference>
<evidence type="ECO:0000256" key="2">
    <source>
        <dbReference type="ARBA" id="ARBA00007469"/>
    </source>
</evidence>
<dbReference type="EC" id="4.6.1.19" evidence="3"/>
<evidence type="ECO:0000256" key="5">
    <source>
        <dbReference type="ARBA" id="ARBA00023157"/>
    </source>
</evidence>
<evidence type="ECO:0000313" key="9">
    <source>
        <dbReference type="EMBL" id="ODV64257.1"/>
    </source>
</evidence>
<protein>
    <recommendedName>
        <fullName evidence="3">ribonuclease T2</fullName>
        <ecNumber evidence="3">4.6.1.19</ecNumber>
    </recommendedName>
</protein>
<dbReference type="InterPro" id="IPR033697">
    <property type="entry name" value="Ribonuclease_T2_eukaryotic"/>
</dbReference>
<feature type="active site" evidence="7">
    <location>
        <position position="115"/>
    </location>
</feature>
<dbReference type="InParanoid" id="A0A1D2VRR0"/>
<dbReference type="PROSITE" id="PS00531">
    <property type="entry name" value="RNASE_T2_2"/>
    <property type="match status" value="1"/>
</dbReference>
<keyword evidence="5" id="KW-1015">Disulfide bond</keyword>
<feature type="non-terminal residue" evidence="9">
    <location>
        <position position="1"/>
    </location>
</feature>
<dbReference type="PANTHER" id="PTHR11240:SF22">
    <property type="entry name" value="RIBONUCLEASE T2"/>
    <property type="match status" value="1"/>
</dbReference>
<dbReference type="PROSITE" id="PS00530">
    <property type="entry name" value="RNASE_T2_1"/>
    <property type="match status" value="1"/>
</dbReference>
<comment type="subcellular location">
    <subcellularLocation>
        <location evidence="1">Vacuole lumen</location>
    </subcellularLocation>
</comment>
<name>A0A1D2VRR0_9ASCO</name>
<feature type="active site" evidence="7">
    <location>
        <position position="111"/>
    </location>
</feature>
<dbReference type="FunCoup" id="A0A1D2VRR0">
    <property type="interactions" value="139"/>
</dbReference>
<keyword evidence="10" id="KW-1185">Reference proteome</keyword>
<dbReference type="GO" id="GO:0006401">
    <property type="term" value="P:RNA catabolic process"/>
    <property type="evidence" value="ECO:0007669"/>
    <property type="project" value="TreeGrafter"/>
</dbReference>
<dbReference type="RefSeq" id="XP_020050564.1">
    <property type="nucleotide sequence ID" value="XM_020189522.1"/>
</dbReference>
<sequence length="258" mass="30222">DPLLSCSMRDGGLSEIDLCCFESPGGVIMQTQLWNPYKGPKDSFTIHGLWPDKCDGSWEQFCDRSTQIPFSRTFDLRSVIRDQFNETLLLDYMNEYWKDFSRDDSNLWKHEFNKHGTCVSTIQPPCYQKKDNSSKGSSRGVFEENEIIEKEYLRYQNAIDYFKVTINLFRKLPTYEWLKEDGIIPSGVKTYTRDEISQSLNKHFGSNVYFSCRGRKLNEIWYYFNSYGSILQQNFTSIDTLTNYDNRCPATGIIYPVK</sequence>
<gene>
    <name evidence="9" type="ORF">ASCRUDRAFT_18125</name>
</gene>
<dbReference type="InterPro" id="IPR036430">
    <property type="entry name" value="RNase_T2-like_sf"/>
</dbReference>
<dbReference type="PANTHER" id="PTHR11240">
    <property type="entry name" value="RIBONUCLEASE T2"/>
    <property type="match status" value="1"/>
</dbReference>
<dbReference type="Proteomes" id="UP000095038">
    <property type="component" value="Unassembled WGS sequence"/>
</dbReference>
<dbReference type="InterPro" id="IPR018188">
    <property type="entry name" value="RNase_T2_His_AS_1"/>
</dbReference>
<dbReference type="SUPFAM" id="SSF55895">
    <property type="entry name" value="Ribonuclease Rh-like"/>
    <property type="match status" value="1"/>
</dbReference>
<feature type="active site" evidence="7">
    <location>
        <position position="47"/>
    </location>
</feature>
<dbReference type="Pfam" id="PF00445">
    <property type="entry name" value="Ribonuclease_T2"/>
    <property type="match status" value="1"/>
</dbReference>
<evidence type="ECO:0000256" key="7">
    <source>
        <dbReference type="PIRSR" id="PIRSR633697-1"/>
    </source>
</evidence>
<keyword evidence="4" id="KW-0255">Endonuclease</keyword>
<dbReference type="InterPro" id="IPR033130">
    <property type="entry name" value="RNase_T2_His_AS_2"/>
</dbReference>
<evidence type="ECO:0000256" key="1">
    <source>
        <dbReference type="ARBA" id="ARBA00004410"/>
    </source>
</evidence>
<dbReference type="GO" id="GO:0003723">
    <property type="term" value="F:RNA binding"/>
    <property type="evidence" value="ECO:0007669"/>
    <property type="project" value="InterPro"/>
</dbReference>
<comment type="function">
    <text evidence="6">Rnase which modulates cell survival under stress conditions. Released from the vacuole to the cytoplasm during stress to promote tRNA and rRNA cleavage and to activate separately a downstream pathway that promotes cell death. Involved in cell size, vacuolar morphology and growth at high temperatures and high salt concentration.</text>
</comment>
<reference evidence="10" key="1">
    <citation type="submission" date="2016-05" db="EMBL/GenBank/DDBJ databases">
        <title>Comparative genomics of biotechnologically important yeasts.</title>
        <authorList>
            <consortium name="DOE Joint Genome Institute"/>
            <person name="Riley R."/>
            <person name="Haridas S."/>
            <person name="Wolfe K.H."/>
            <person name="Lopes M.R."/>
            <person name="Hittinger C.T."/>
            <person name="Goker M."/>
            <person name="Salamov A."/>
            <person name="Wisecaver J."/>
            <person name="Long T.M."/>
            <person name="Aerts A.L."/>
            <person name="Barry K."/>
            <person name="Choi C."/>
            <person name="Clum A."/>
            <person name="Coughlan A.Y."/>
            <person name="Deshpande S."/>
            <person name="Douglass A.P."/>
            <person name="Hanson S.J."/>
            <person name="Klenk H.-P."/>
            <person name="Labutti K."/>
            <person name="Lapidus A."/>
            <person name="Lindquist E."/>
            <person name="Lipzen A."/>
            <person name="Meier-Kolthoff J.P."/>
            <person name="Ohm R.A."/>
            <person name="Otillar R.P."/>
            <person name="Pangilinan J."/>
            <person name="Peng Y."/>
            <person name="Rokas A."/>
            <person name="Rosa C.A."/>
            <person name="Scheuner C."/>
            <person name="Sibirny A.A."/>
            <person name="Slot J.C."/>
            <person name="Stielow J.B."/>
            <person name="Sun H."/>
            <person name="Kurtzman C.P."/>
            <person name="Blackwell M."/>
            <person name="Grigoriev I.V."/>
            <person name="Jeffries T.W."/>
        </authorList>
    </citation>
    <scope>NUCLEOTIDE SEQUENCE [LARGE SCALE GENOMIC DNA]</scope>
    <source>
        <strain evidence="10">DSM 1968</strain>
    </source>
</reference>
<proteinExistence type="inferred from homology"/>
<dbReference type="EMBL" id="KV454475">
    <property type="protein sequence ID" value="ODV64257.1"/>
    <property type="molecule type" value="Genomic_DNA"/>
</dbReference>
<comment type="similarity">
    <text evidence="2 8">Belongs to the RNase T2 family.</text>
</comment>
<feature type="non-terminal residue" evidence="9">
    <location>
        <position position="258"/>
    </location>
</feature>
<keyword evidence="4" id="KW-0540">Nuclease</keyword>
<organism evidence="9 10">
    <name type="scientific">Ascoidea rubescens DSM 1968</name>
    <dbReference type="NCBI Taxonomy" id="1344418"/>
    <lineage>
        <taxon>Eukaryota</taxon>
        <taxon>Fungi</taxon>
        <taxon>Dikarya</taxon>
        <taxon>Ascomycota</taxon>
        <taxon>Saccharomycotina</taxon>
        <taxon>Saccharomycetes</taxon>
        <taxon>Ascoideaceae</taxon>
        <taxon>Ascoidea</taxon>
    </lineage>
</organism>
<evidence type="ECO:0000256" key="8">
    <source>
        <dbReference type="RuleBase" id="RU004328"/>
    </source>
</evidence>
<accession>A0A1D2VRR0</accession>
<dbReference type="OrthoDB" id="435754at2759"/>
<evidence type="ECO:0000313" key="10">
    <source>
        <dbReference type="Proteomes" id="UP000095038"/>
    </source>
</evidence>
<dbReference type="GeneID" id="30963158"/>
<dbReference type="GO" id="GO:0005775">
    <property type="term" value="C:vacuolar lumen"/>
    <property type="evidence" value="ECO:0007669"/>
    <property type="project" value="UniProtKB-SubCell"/>
</dbReference>
<dbReference type="AlphaFoldDB" id="A0A1D2VRR0"/>
<dbReference type="InterPro" id="IPR001568">
    <property type="entry name" value="RNase_T2-like"/>
</dbReference>
<evidence type="ECO:0000256" key="4">
    <source>
        <dbReference type="ARBA" id="ARBA00022759"/>
    </source>
</evidence>
<dbReference type="GO" id="GO:0005576">
    <property type="term" value="C:extracellular region"/>
    <property type="evidence" value="ECO:0007669"/>
    <property type="project" value="TreeGrafter"/>
</dbReference>